<gene>
    <name evidence="2" type="ORF">P7I34_14810</name>
</gene>
<dbReference type="CDD" id="cd00093">
    <property type="entry name" value="HTH_XRE"/>
    <property type="match status" value="1"/>
</dbReference>
<accession>A0ABD5FQM2</accession>
<protein>
    <submittedName>
        <fullName evidence="2">Helix-turn-helix transcriptional regulator</fullName>
    </submittedName>
</protein>
<name>A0ABD5FQM2_ENTCA</name>
<proteinExistence type="predicted"/>
<evidence type="ECO:0000313" key="2">
    <source>
        <dbReference type="EMBL" id="MDT2983941.1"/>
    </source>
</evidence>
<dbReference type="PROSITE" id="PS50943">
    <property type="entry name" value="HTH_CROC1"/>
    <property type="match status" value="1"/>
</dbReference>
<dbReference type="Pfam" id="PF01381">
    <property type="entry name" value="HTH_3"/>
    <property type="match status" value="1"/>
</dbReference>
<dbReference type="Gene3D" id="1.10.260.40">
    <property type="entry name" value="lambda repressor-like DNA-binding domains"/>
    <property type="match status" value="1"/>
</dbReference>
<comment type="caution">
    <text evidence="2">The sequence shown here is derived from an EMBL/GenBank/DDBJ whole genome shotgun (WGS) entry which is preliminary data.</text>
</comment>
<dbReference type="InterPro" id="IPR010982">
    <property type="entry name" value="Lambda_DNA-bd_dom_sf"/>
</dbReference>
<evidence type="ECO:0000259" key="1">
    <source>
        <dbReference type="PROSITE" id="PS50943"/>
    </source>
</evidence>
<evidence type="ECO:0000313" key="3">
    <source>
        <dbReference type="Proteomes" id="UP001253851"/>
    </source>
</evidence>
<feature type="domain" description="HTH cro/C1-type" evidence="1">
    <location>
        <begin position="12"/>
        <end position="41"/>
    </location>
</feature>
<reference evidence="2 3" key="1">
    <citation type="submission" date="2023-03" db="EMBL/GenBank/DDBJ databases">
        <authorList>
            <person name="Shen W."/>
            <person name="Cai J."/>
        </authorList>
    </citation>
    <scope>NUCLEOTIDE SEQUENCE [LARGE SCALE GENOMIC DNA]</scope>
    <source>
        <strain evidence="2 3">B516</strain>
    </source>
</reference>
<dbReference type="InterPro" id="IPR001387">
    <property type="entry name" value="Cro/C1-type_HTH"/>
</dbReference>
<organism evidence="2 3">
    <name type="scientific">Enterococcus casseliflavus</name>
    <name type="common">Enterococcus flavescens</name>
    <dbReference type="NCBI Taxonomy" id="37734"/>
    <lineage>
        <taxon>Bacteria</taxon>
        <taxon>Bacillati</taxon>
        <taxon>Bacillota</taxon>
        <taxon>Bacilli</taxon>
        <taxon>Lactobacillales</taxon>
        <taxon>Enterococcaceae</taxon>
        <taxon>Enterococcus</taxon>
    </lineage>
</organism>
<dbReference type="SUPFAM" id="SSF47413">
    <property type="entry name" value="lambda repressor-like DNA-binding domains"/>
    <property type="match status" value="1"/>
</dbReference>
<dbReference type="Proteomes" id="UP001253851">
    <property type="component" value="Unassembled WGS sequence"/>
</dbReference>
<dbReference type="RefSeq" id="WP_047936616.1">
    <property type="nucleotide sequence ID" value="NZ_JARQDZ010000011.1"/>
</dbReference>
<dbReference type="AlphaFoldDB" id="A0ABD5FQM2"/>
<sequence length="65" mass="7766">MFQINEDFSIRIRERRGKLMITKTKAAELIGISRQTLKKIECFEVQSVSKNVYQKIIDWLLKSEY</sequence>
<dbReference type="EMBL" id="JARQDZ010000011">
    <property type="protein sequence ID" value="MDT2983941.1"/>
    <property type="molecule type" value="Genomic_DNA"/>
</dbReference>